<name>A0A0V8QJC0_9FIRM</name>
<organism evidence="8 9">
    <name type="scientific">Acetivibrio ethanolgignens</name>
    <dbReference type="NCBI Taxonomy" id="290052"/>
    <lineage>
        <taxon>Bacteria</taxon>
        <taxon>Bacillati</taxon>
        <taxon>Bacillota</taxon>
        <taxon>Clostridia</taxon>
        <taxon>Eubacteriales</taxon>
        <taxon>Oscillospiraceae</taxon>
        <taxon>Acetivibrio</taxon>
    </lineage>
</organism>
<comment type="function">
    <text evidence="5 6">Structural component of flagellum, the bacterial motility apparatus. Part of the rod structure of flagellar basal body.</text>
</comment>
<keyword evidence="8" id="KW-0969">Cilium</keyword>
<comment type="caution">
    <text evidence="8">The sequence shown here is derived from an EMBL/GenBank/DDBJ whole genome shotgun (WGS) entry which is preliminary data.</text>
</comment>
<evidence type="ECO:0000256" key="2">
    <source>
        <dbReference type="ARBA" id="ARBA00009677"/>
    </source>
</evidence>
<sequence>MIGSNAYNYINVLGKAADASWLRDELISNNLANVSTPNYKRKDVQFESYLMTAVAGGDSLDDNIDNIDLSALNPTTYTEYSGLSYRLDGNNVDIDTESAELAKNQLRYYTLIDSMSQEFSRIKMVLNRNS</sequence>
<dbReference type="PANTHER" id="PTHR30435:SF12">
    <property type="entry name" value="FLAGELLAR BASAL BODY ROD PROTEIN FLGB"/>
    <property type="match status" value="1"/>
</dbReference>
<dbReference type="AlphaFoldDB" id="A0A0V8QJC0"/>
<keyword evidence="9" id="KW-1185">Reference proteome</keyword>
<keyword evidence="8" id="KW-0282">Flagellum</keyword>
<evidence type="ECO:0000256" key="6">
    <source>
        <dbReference type="PIRNR" id="PIRNR002889"/>
    </source>
</evidence>
<dbReference type="PIRSF" id="PIRSF002889">
    <property type="entry name" value="Rod_FlgB"/>
    <property type="match status" value="1"/>
</dbReference>
<protein>
    <recommendedName>
        <fullName evidence="3 6">Flagellar basal body rod protein FlgB</fullName>
    </recommendedName>
</protein>
<dbReference type="GO" id="GO:0030694">
    <property type="term" value="C:bacterial-type flagellum basal body, rod"/>
    <property type="evidence" value="ECO:0007669"/>
    <property type="project" value="InterPro"/>
</dbReference>
<accession>A0A0V8QJC0</accession>
<comment type="subunit">
    <text evidence="6">The basal body constitutes a major portion of the flagellar organelle and consists of a number of rings mounted on a central rod.</text>
</comment>
<keyword evidence="4 6" id="KW-0975">Bacterial flagellum</keyword>
<dbReference type="STRING" id="290052.ASU35_00435"/>
<evidence type="ECO:0000256" key="1">
    <source>
        <dbReference type="ARBA" id="ARBA00004117"/>
    </source>
</evidence>
<dbReference type="PROSITE" id="PS00588">
    <property type="entry name" value="FLAGELLA_BB_ROD"/>
    <property type="match status" value="1"/>
</dbReference>
<evidence type="ECO:0000313" key="8">
    <source>
        <dbReference type="EMBL" id="KSV60671.1"/>
    </source>
</evidence>
<comment type="subcellular location">
    <subcellularLocation>
        <location evidence="1 6">Bacterial flagellum basal body</location>
    </subcellularLocation>
</comment>
<feature type="domain" description="Flagellar basal body rod protein N-terminal" evidence="7">
    <location>
        <begin position="26"/>
        <end position="40"/>
    </location>
</feature>
<gene>
    <name evidence="8" type="ORF">ASU35_00435</name>
</gene>
<dbReference type="NCBIfam" id="TIGR01396">
    <property type="entry name" value="FlgB"/>
    <property type="match status" value="1"/>
</dbReference>
<dbReference type="InterPro" id="IPR019776">
    <property type="entry name" value="Flagellar_basal_body_rod_CS"/>
</dbReference>
<proteinExistence type="inferred from homology"/>
<dbReference type="InterPro" id="IPR001444">
    <property type="entry name" value="Flag_bb_rod_N"/>
</dbReference>
<keyword evidence="8" id="KW-0966">Cell projection</keyword>
<dbReference type="PANTHER" id="PTHR30435">
    <property type="entry name" value="FLAGELLAR PROTEIN"/>
    <property type="match status" value="1"/>
</dbReference>
<evidence type="ECO:0000259" key="7">
    <source>
        <dbReference type="Pfam" id="PF00460"/>
    </source>
</evidence>
<evidence type="ECO:0000313" key="9">
    <source>
        <dbReference type="Proteomes" id="UP000054874"/>
    </source>
</evidence>
<dbReference type="Pfam" id="PF00460">
    <property type="entry name" value="Flg_bb_rod"/>
    <property type="match status" value="1"/>
</dbReference>
<comment type="similarity">
    <text evidence="2 6">Belongs to the flagella basal body rod proteins family.</text>
</comment>
<dbReference type="InterPro" id="IPR006300">
    <property type="entry name" value="FlgB"/>
</dbReference>
<evidence type="ECO:0000256" key="3">
    <source>
        <dbReference type="ARBA" id="ARBA00014376"/>
    </source>
</evidence>
<evidence type="ECO:0000256" key="5">
    <source>
        <dbReference type="ARBA" id="ARBA00024934"/>
    </source>
</evidence>
<reference evidence="8 9" key="1">
    <citation type="submission" date="2015-11" db="EMBL/GenBank/DDBJ databases">
        <title>Butyribacter intestini gen. nov., sp. nov., a butyric acid-producing bacterium of the family Lachnospiraceae isolated from the human faeces.</title>
        <authorList>
            <person name="Zou Y."/>
            <person name="Xue W."/>
            <person name="Luo G."/>
            <person name="Lv M."/>
        </authorList>
    </citation>
    <scope>NUCLEOTIDE SEQUENCE [LARGE SCALE GENOMIC DNA]</scope>
    <source>
        <strain evidence="8 9">ACET-33324</strain>
    </source>
</reference>
<dbReference type="RefSeq" id="WP_058351150.1">
    <property type="nucleotide sequence ID" value="NZ_CABMMD010000001.1"/>
</dbReference>
<dbReference type="OrthoDB" id="9792068at2"/>
<dbReference type="EMBL" id="LNAM01000001">
    <property type="protein sequence ID" value="KSV60671.1"/>
    <property type="molecule type" value="Genomic_DNA"/>
</dbReference>
<dbReference type="Proteomes" id="UP000054874">
    <property type="component" value="Unassembled WGS sequence"/>
</dbReference>
<dbReference type="GO" id="GO:0071978">
    <property type="term" value="P:bacterial-type flagellum-dependent swarming motility"/>
    <property type="evidence" value="ECO:0007669"/>
    <property type="project" value="TreeGrafter"/>
</dbReference>
<evidence type="ECO:0000256" key="4">
    <source>
        <dbReference type="ARBA" id="ARBA00023143"/>
    </source>
</evidence>